<accession>A0ABQ5VBB6</accession>
<comment type="caution">
    <text evidence="2">The sequence shown here is derived from an EMBL/GenBank/DDBJ whole genome shotgun (WGS) entry which is preliminary data.</text>
</comment>
<keyword evidence="1" id="KW-1133">Transmembrane helix</keyword>
<reference evidence="2" key="2">
    <citation type="submission" date="2023-01" db="EMBL/GenBank/DDBJ databases">
        <title>Draft genome sequence of Algimonas ampicilliniresistens strain NBRC 108219.</title>
        <authorList>
            <person name="Sun Q."/>
            <person name="Mori K."/>
        </authorList>
    </citation>
    <scope>NUCLEOTIDE SEQUENCE</scope>
    <source>
        <strain evidence="2">NBRC 108219</strain>
    </source>
</reference>
<feature type="transmembrane region" description="Helical" evidence="1">
    <location>
        <begin position="70"/>
        <end position="89"/>
    </location>
</feature>
<gene>
    <name evidence="2" type="ORF">GCM10007853_22460</name>
</gene>
<evidence type="ECO:0000313" key="3">
    <source>
        <dbReference type="Proteomes" id="UP001161391"/>
    </source>
</evidence>
<evidence type="ECO:0000256" key="1">
    <source>
        <dbReference type="SAM" id="Phobius"/>
    </source>
</evidence>
<feature type="transmembrane region" description="Helical" evidence="1">
    <location>
        <begin position="6"/>
        <end position="26"/>
    </location>
</feature>
<organism evidence="2 3">
    <name type="scientific">Algimonas ampicilliniresistens</name>
    <dbReference type="NCBI Taxonomy" id="1298735"/>
    <lineage>
        <taxon>Bacteria</taxon>
        <taxon>Pseudomonadati</taxon>
        <taxon>Pseudomonadota</taxon>
        <taxon>Alphaproteobacteria</taxon>
        <taxon>Maricaulales</taxon>
        <taxon>Robiginitomaculaceae</taxon>
        <taxon>Algimonas</taxon>
    </lineage>
</organism>
<reference evidence="2" key="1">
    <citation type="journal article" date="2014" name="Int. J. Syst. Evol. Microbiol.">
        <title>Complete genome of a new Firmicutes species belonging to the dominant human colonic microbiota ('Ruminococcus bicirculans') reveals two chromosomes and a selective capacity to utilize plant glucans.</title>
        <authorList>
            <consortium name="NISC Comparative Sequencing Program"/>
            <person name="Wegmann U."/>
            <person name="Louis P."/>
            <person name="Goesmann A."/>
            <person name="Henrissat B."/>
            <person name="Duncan S.H."/>
            <person name="Flint H.J."/>
        </authorList>
    </citation>
    <scope>NUCLEOTIDE SEQUENCE</scope>
    <source>
        <strain evidence="2">NBRC 108219</strain>
    </source>
</reference>
<dbReference type="RefSeq" id="WP_284390700.1">
    <property type="nucleotide sequence ID" value="NZ_BSNK01000002.1"/>
</dbReference>
<evidence type="ECO:0000313" key="2">
    <source>
        <dbReference type="EMBL" id="GLQ24372.1"/>
    </source>
</evidence>
<keyword evidence="3" id="KW-1185">Reference proteome</keyword>
<keyword evidence="1" id="KW-0812">Transmembrane</keyword>
<proteinExistence type="predicted"/>
<dbReference type="EMBL" id="BSNK01000002">
    <property type="protein sequence ID" value="GLQ24372.1"/>
    <property type="molecule type" value="Genomic_DNA"/>
</dbReference>
<sequence>MFGLIRNIVIIFLLLSVVYAVLSFTARFKHRRLLEAEYETLSDFDKMAESEDDFVARGMKAYTRSYRPKLLLGVFIIPSLIGFGLIWLAQYG</sequence>
<dbReference type="Proteomes" id="UP001161391">
    <property type="component" value="Unassembled WGS sequence"/>
</dbReference>
<keyword evidence="1" id="KW-0472">Membrane</keyword>
<name>A0ABQ5VBB6_9PROT</name>
<protein>
    <submittedName>
        <fullName evidence="2">Uncharacterized protein</fullName>
    </submittedName>
</protein>